<evidence type="ECO:0000313" key="2">
    <source>
        <dbReference type="EMBL" id="GAA5143690.1"/>
    </source>
</evidence>
<name>A0ABP9PB03_9ACTN</name>
<dbReference type="Pfam" id="PF01636">
    <property type="entry name" value="APH"/>
    <property type="match status" value="1"/>
</dbReference>
<dbReference type="Gene3D" id="3.90.1200.10">
    <property type="match status" value="1"/>
</dbReference>
<dbReference type="InterPro" id="IPR002575">
    <property type="entry name" value="Aminoglycoside_PTrfase"/>
</dbReference>
<dbReference type="Proteomes" id="UP001500221">
    <property type="component" value="Unassembled WGS sequence"/>
</dbReference>
<sequence>MLRGVLPDDVLDDVARAVDGEVTVVGRLAGGANGGVVRVRVAGRPDAVLKTTPRTGSHQLAEALRARRVVEHMRARGYPTPAWLGVGATPTHVWQLVDHVDAQPATRLTPSLVEQLVTINELQAGQAGEPPDHWTYAWRVVTGREPVGAACTGHSPAAAGLVSRAQAAGAALEPPVAAPDMVHADLNPGNVLTRDGDVVALVDIGNAGRGTRATDLVTLLWHTFDEPLDDVRARLWTTVLQLVGAEWAAGLAATQALLQLEWRIGLARDRATGATGATEAAEAAVTAVIDRGHRVLDELDARR</sequence>
<accession>A0ABP9PB03</accession>
<dbReference type="SUPFAM" id="SSF56112">
    <property type="entry name" value="Protein kinase-like (PK-like)"/>
    <property type="match status" value="1"/>
</dbReference>
<comment type="caution">
    <text evidence="2">The sequence shown here is derived from an EMBL/GenBank/DDBJ whole genome shotgun (WGS) entry which is preliminary data.</text>
</comment>
<dbReference type="RefSeq" id="WP_345455086.1">
    <property type="nucleotide sequence ID" value="NZ_BAABKG010000001.1"/>
</dbReference>
<evidence type="ECO:0000259" key="1">
    <source>
        <dbReference type="Pfam" id="PF01636"/>
    </source>
</evidence>
<keyword evidence="3" id="KW-1185">Reference proteome</keyword>
<feature type="domain" description="Aminoglycoside phosphotransferase" evidence="1">
    <location>
        <begin position="27"/>
        <end position="237"/>
    </location>
</feature>
<protein>
    <recommendedName>
        <fullName evidence="1">Aminoglycoside phosphotransferase domain-containing protein</fullName>
    </recommendedName>
</protein>
<organism evidence="2 3">
    <name type="scientific">Nocardioides marinquilinus</name>
    <dbReference type="NCBI Taxonomy" id="1210400"/>
    <lineage>
        <taxon>Bacteria</taxon>
        <taxon>Bacillati</taxon>
        <taxon>Actinomycetota</taxon>
        <taxon>Actinomycetes</taxon>
        <taxon>Propionibacteriales</taxon>
        <taxon>Nocardioidaceae</taxon>
        <taxon>Nocardioides</taxon>
    </lineage>
</organism>
<reference evidence="3" key="1">
    <citation type="journal article" date="2019" name="Int. J. Syst. Evol. Microbiol.">
        <title>The Global Catalogue of Microorganisms (GCM) 10K type strain sequencing project: providing services to taxonomists for standard genome sequencing and annotation.</title>
        <authorList>
            <consortium name="The Broad Institute Genomics Platform"/>
            <consortium name="The Broad Institute Genome Sequencing Center for Infectious Disease"/>
            <person name="Wu L."/>
            <person name="Ma J."/>
        </authorList>
    </citation>
    <scope>NUCLEOTIDE SEQUENCE [LARGE SCALE GENOMIC DNA]</scope>
    <source>
        <strain evidence="3">JCM 18459</strain>
    </source>
</reference>
<gene>
    <name evidence="2" type="ORF">GCM10023340_09660</name>
</gene>
<proteinExistence type="predicted"/>
<evidence type="ECO:0000313" key="3">
    <source>
        <dbReference type="Proteomes" id="UP001500221"/>
    </source>
</evidence>
<dbReference type="EMBL" id="BAABKG010000001">
    <property type="protein sequence ID" value="GAA5143690.1"/>
    <property type="molecule type" value="Genomic_DNA"/>
</dbReference>
<dbReference type="InterPro" id="IPR011009">
    <property type="entry name" value="Kinase-like_dom_sf"/>
</dbReference>